<dbReference type="NCBIfam" id="TIGR02532">
    <property type="entry name" value="IV_pilin_GFxxxE"/>
    <property type="match status" value="1"/>
</dbReference>
<dbReference type="Gene3D" id="3.30.700.10">
    <property type="entry name" value="Glycoprotein, Type 4 Pilin"/>
    <property type="match status" value="1"/>
</dbReference>
<name>A0A1W1BB56_9ZZZZ</name>
<proteinExistence type="predicted"/>
<keyword evidence="1" id="KW-1133">Transmembrane helix</keyword>
<keyword evidence="1" id="KW-0472">Membrane</keyword>
<protein>
    <recommendedName>
        <fullName evidence="3">Prepilin-type N-terminal cleavage/methylation domain-containing protein</fullName>
    </recommendedName>
</protein>
<dbReference type="EMBL" id="FPHF01000011">
    <property type="protein sequence ID" value="SFV50705.1"/>
    <property type="molecule type" value="Genomic_DNA"/>
</dbReference>
<accession>A0A1W1BB56</accession>
<dbReference type="SUPFAM" id="SSF54523">
    <property type="entry name" value="Pili subunits"/>
    <property type="match status" value="1"/>
</dbReference>
<organism evidence="2">
    <name type="scientific">hydrothermal vent metagenome</name>
    <dbReference type="NCBI Taxonomy" id="652676"/>
    <lineage>
        <taxon>unclassified sequences</taxon>
        <taxon>metagenomes</taxon>
        <taxon>ecological metagenomes</taxon>
    </lineage>
</organism>
<evidence type="ECO:0000313" key="2">
    <source>
        <dbReference type="EMBL" id="SFV50705.1"/>
    </source>
</evidence>
<feature type="transmembrane region" description="Helical" evidence="1">
    <location>
        <begin position="6"/>
        <end position="26"/>
    </location>
</feature>
<evidence type="ECO:0008006" key="3">
    <source>
        <dbReference type="Google" id="ProtNLM"/>
    </source>
</evidence>
<dbReference type="AlphaFoldDB" id="A0A1W1BB56"/>
<dbReference type="InterPro" id="IPR012902">
    <property type="entry name" value="N_methyl_site"/>
</dbReference>
<sequence>MKKSAFTLIELLISIVILSILMLFLYKSYANLNRSNTLLHEEVQKISKIQKIKKTILMDFTSAINVNILSQDTKTDIGFLQSRHSLHLRINPYIAYIVKDKILYRIESFKPLTEFPLVADSEFIAEELGQVKIFRIYKATDTKINLYLVHLLFEDKQEILLKLNPLGV</sequence>
<dbReference type="Pfam" id="PF07963">
    <property type="entry name" value="N_methyl"/>
    <property type="match status" value="1"/>
</dbReference>
<dbReference type="InterPro" id="IPR045584">
    <property type="entry name" value="Pilin-like"/>
</dbReference>
<reference evidence="2" key="1">
    <citation type="submission" date="2016-10" db="EMBL/GenBank/DDBJ databases">
        <authorList>
            <person name="de Groot N.N."/>
        </authorList>
    </citation>
    <scope>NUCLEOTIDE SEQUENCE</scope>
</reference>
<gene>
    <name evidence="2" type="ORF">MNB_SM-4-438</name>
</gene>
<keyword evidence="1" id="KW-0812">Transmembrane</keyword>
<evidence type="ECO:0000256" key="1">
    <source>
        <dbReference type="SAM" id="Phobius"/>
    </source>
</evidence>